<comment type="caution">
    <text evidence="2">The sequence shown here is derived from an EMBL/GenBank/DDBJ whole genome shotgun (WGS) entry which is preliminary data.</text>
</comment>
<evidence type="ECO:0000313" key="2">
    <source>
        <dbReference type="EMBL" id="MCP3732216.1"/>
    </source>
</evidence>
<proteinExistence type="predicted"/>
<accession>A0A9X2HPL5</accession>
<gene>
    <name evidence="2" type="ORF">M9978_17485</name>
</gene>
<name>A0A9X2HPL5_9SPHN</name>
<dbReference type="Proteomes" id="UP001139451">
    <property type="component" value="Unassembled WGS sequence"/>
</dbReference>
<organism evidence="2 3">
    <name type="scientific">Sphingomonas tagetis</name>
    <dbReference type="NCBI Taxonomy" id="2949092"/>
    <lineage>
        <taxon>Bacteria</taxon>
        <taxon>Pseudomonadati</taxon>
        <taxon>Pseudomonadota</taxon>
        <taxon>Alphaproteobacteria</taxon>
        <taxon>Sphingomonadales</taxon>
        <taxon>Sphingomonadaceae</taxon>
        <taxon>Sphingomonas</taxon>
    </lineage>
</organism>
<evidence type="ECO:0000256" key="1">
    <source>
        <dbReference type="SAM" id="MobiDB-lite"/>
    </source>
</evidence>
<reference evidence="2" key="1">
    <citation type="submission" date="2022-05" db="EMBL/GenBank/DDBJ databases">
        <title>Sphingomonas sp. strain MG17 Genome sequencing and assembly.</title>
        <authorList>
            <person name="Kim I."/>
        </authorList>
    </citation>
    <scope>NUCLEOTIDE SEQUENCE</scope>
    <source>
        <strain evidence="2">MG17</strain>
    </source>
</reference>
<dbReference type="RefSeq" id="WP_254295464.1">
    <property type="nucleotide sequence ID" value="NZ_JAMLDX010000016.1"/>
</dbReference>
<dbReference type="AlphaFoldDB" id="A0A9X2HPL5"/>
<evidence type="ECO:0000313" key="3">
    <source>
        <dbReference type="Proteomes" id="UP001139451"/>
    </source>
</evidence>
<feature type="region of interest" description="Disordered" evidence="1">
    <location>
        <begin position="59"/>
        <end position="98"/>
    </location>
</feature>
<sequence length="120" mass="12797">MADDLADLARRWSRALHRGRGIRLEAADLDQLAAIGVNDIIQAAAAEFLKEKAKCRDGQRRGDYTHAVTTGSTGTGGPTVVFDPPISPYSGTTQSEDAHALLAHAQTISQPRARRSTGTT</sequence>
<dbReference type="EMBL" id="JAMLDX010000016">
    <property type="protein sequence ID" value="MCP3732216.1"/>
    <property type="molecule type" value="Genomic_DNA"/>
</dbReference>
<protein>
    <submittedName>
        <fullName evidence="2">Uncharacterized protein</fullName>
    </submittedName>
</protein>
<keyword evidence="3" id="KW-1185">Reference proteome</keyword>